<protein>
    <submittedName>
        <fullName evidence="1">Uncharacterized protein</fullName>
    </submittedName>
</protein>
<sequence>MTISLELLTDRRCPFDRSEGAACPGSSACVGRATFVGNDPVLPAAV</sequence>
<dbReference type="EMBL" id="BAAAGX010000006">
    <property type="protein sequence ID" value="GAA0227765.1"/>
    <property type="molecule type" value="Genomic_DNA"/>
</dbReference>
<gene>
    <name evidence="1" type="ORF">GCM10009539_11490</name>
</gene>
<organism evidence="1 2">
    <name type="scientific">Cryptosporangium japonicum</name>
    <dbReference type="NCBI Taxonomy" id="80872"/>
    <lineage>
        <taxon>Bacteria</taxon>
        <taxon>Bacillati</taxon>
        <taxon>Actinomycetota</taxon>
        <taxon>Actinomycetes</taxon>
        <taxon>Cryptosporangiales</taxon>
        <taxon>Cryptosporangiaceae</taxon>
        <taxon>Cryptosporangium</taxon>
    </lineage>
</organism>
<evidence type="ECO:0000313" key="1">
    <source>
        <dbReference type="EMBL" id="GAA0227765.1"/>
    </source>
</evidence>
<keyword evidence="2" id="KW-1185">Reference proteome</keyword>
<dbReference type="RefSeq" id="WP_344647672.1">
    <property type="nucleotide sequence ID" value="NZ_BAAAGX010000006.1"/>
</dbReference>
<comment type="caution">
    <text evidence="1">The sequence shown here is derived from an EMBL/GenBank/DDBJ whole genome shotgun (WGS) entry which is preliminary data.</text>
</comment>
<accession>A0ABP3DAW0</accession>
<dbReference type="Proteomes" id="UP001500967">
    <property type="component" value="Unassembled WGS sequence"/>
</dbReference>
<name>A0ABP3DAW0_9ACTN</name>
<reference evidence="2" key="1">
    <citation type="journal article" date="2019" name="Int. J. Syst. Evol. Microbiol.">
        <title>The Global Catalogue of Microorganisms (GCM) 10K type strain sequencing project: providing services to taxonomists for standard genome sequencing and annotation.</title>
        <authorList>
            <consortium name="The Broad Institute Genomics Platform"/>
            <consortium name="The Broad Institute Genome Sequencing Center for Infectious Disease"/>
            <person name="Wu L."/>
            <person name="Ma J."/>
        </authorList>
    </citation>
    <scope>NUCLEOTIDE SEQUENCE [LARGE SCALE GENOMIC DNA]</scope>
    <source>
        <strain evidence="2">JCM 10425</strain>
    </source>
</reference>
<evidence type="ECO:0000313" key="2">
    <source>
        <dbReference type="Proteomes" id="UP001500967"/>
    </source>
</evidence>
<proteinExistence type="predicted"/>